<sequence length="198" mass="23520">MFKRQNEIENKNKHKFNSYLGYNRDWWSYYSQYKNAIDELVNGIENNIPIDTISLPLLFMIRHSIEIGLKANILKLQKVNPEIKEISLGGTKSHSIEILYNKFEEHLILTIKNSEIRKTIIGEINGYLKKFKPLKNKLHNLDKGSFNFRYPVDTNGNYNFEWDEKENIADIINLYYKIQPFLLFTNRVLYEEGVFGFE</sequence>
<name>A0A1D8P499_9FLAO</name>
<gene>
    <name evidence="1" type="ORF">LPB138_01225</name>
</gene>
<dbReference type="EMBL" id="CP017478">
    <property type="protein sequence ID" value="AOW19387.1"/>
    <property type="molecule type" value="Genomic_DNA"/>
</dbReference>
<evidence type="ECO:0000313" key="2">
    <source>
        <dbReference type="Proteomes" id="UP000176050"/>
    </source>
</evidence>
<dbReference type="Proteomes" id="UP000176050">
    <property type="component" value="Chromosome"/>
</dbReference>
<dbReference type="STRING" id="1850246.LPB138_01225"/>
<dbReference type="KEGG" id="lul:LPB138_01225"/>
<dbReference type="RefSeq" id="WP_070235507.1">
    <property type="nucleotide sequence ID" value="NZ_CP017478.1"/>
</dbReference>
<accession>A0A1D8P499</accession>
<keyword evidence="2" id="KW-1185">Reference proteome</keyword>
<evidence type="ECO:0000313" key="1">
    <source>
        <dbReference type="EMBL" id="AOW19387.1"/>
    </source>
</evidence>
<protein>
    <submittedName>
        <fullName evidence="1">Uncharacterized protein</fullName>
    </submittedName>
</protein>
<organism evidence="1 2">
    <name type="scientific">Urechidicola croceus</name>
    <dbReference type="NCBI Taxonomy" id="1850246"/>
    <lineage>
        <taxon>Bacteria</taxon>
        <taxon>Pseudomonadati</taxon>
        <taxon>Bacteroidota</taxon>
        <taxon>Flavobacteriia</taxon>
        <taxon>Flavobacteriales</taxon>
        <taxon>Flavobacteriaceae</taxon>
        <taxon>Urechidicola</taxon>
    </lineage>
</organism>
<dbReference type="OrthoDB" id="634311at2"/>
<proteinExistence type="predicted"/>
<reference evidence="1 2" key="1">
    <citation type="submission" date="2016-10" db="EMBL/GenBank/DDBJ databases">
        <title>Lutibacter sp. LPB0138, isolated from marine gastropod.</title>
        <authorList>
            <person name="Kim E."/>
            <person name="Yi H."/>
        </authorList>
    </citation>
    <scope>NUCLEOTIDE SEQUENCE [LARGE SCALE GENOMIC DNA]</scope>
    <source>
        <strain evidence="1 2">LPB0138</strain>
    </source>
</reference>
<dbReference type="AlphaFoldDB" id="A0A1D8P499"/>